<dbReference type="OrthoDB" id="7698751at2759"/>
<organism evidence="3 4">
    <name type="scientific">Ooceraea biroi</name>
    <name type="common">Clonal raider ant</name>
    <name type="synonym">Cerapachys biroi</name>
    <dbReference type="NCBI Taxonomy" id="2015173"/>
    <lineage>
        <taxon>Eukaryota</taxon>
        <taxon>Metazoa</taxon>
        <taxon>Ecdysozoa</taxon>
        <taxon>Arthropoda</taxon>
        <taxon>Hexapoda</taxon>
        <taxon>Insecta</taxon>
        <taxon>Pterygota</taxon>
        <taxon>Neoptera</taxon>
        <taxon>Endopterygota</taxon>
        <taxon>Hymenoptera</taxon>
        <taxon>Apocrita</taxon>
        <taxon>Aculeata</taxon>
        <taxon>Formicoidea</taxon>
        <taxon>Formicidae</taxon>
        <taxon>Dorylinae</taxon>
        <taxon>Ooceraea</taxon>
    </lineage>
</organism>
<dbReference type="OMA" id="CQTEECY"/>
<feature type="domain" description="CFA20" evidence="2">
    <location>
        <begin position="1"/>
        <end position="48"/>
    </location>
</feature>
<keyword evidence="4" id="KW-1185">Reference proteome</keyword>
<dbReference type="AlphaFoldDB" id="A0A026VVJ8"/>
<accession>A0A026VVJ8</accession>
<protein>
    <recommendedName>
        <fullName evidence="2">CFA20 domain-containing protein</fullName>
    </recommendedName>
</protein>
<gene>
    <name evidence="3" type="ORF">X777_15418</name>
</gene>
<evidence type="ECO:0000256" key="1">
    <source>
        <dbReference type="SAM" id="MobiDB-lite"/>
    </source>
</evidence>
<dbReference type="Proteomes" id="UP000053097">
    <property type="component" value="Unassembled WGS sequence"/>
</dbReference>
<feature type="region of interest" description="Disordered" evidence="1">
    <location>
        <begin position="180"/>
        <end position="203"/>
    </location>
</feature>
<name>A0A026VVJ8_OOCBI</name>
<dbReference type="Pfam" id="PF05018">
    <property type="entry name" value="CFA20_dom"/>
    <property type="match status" value="1"/>
</dbReference>
<reference evidence="3 4" key="1">
    <citation type="journal article" date="2014" name="Curr. Biol.">
        <title>The genome of the clonal raider ant Cerapachys biroi.</title>
        <authorList>
            <person name="Oxley P.R."/>
            <person name="Ji L."/>
            <person name="Fetter-Pruneda I."/>
            <person name="McKenzie S.K."/>
            <person name="Li C."/>
            <person name="Hu H."/>
            <person name="Zhang G."/>
            <person name="Kronauer D.J."/>
        </authorList>
    </citation>
    <scope>NUCLEOTIDE SEQUENCE [LARGE SCALE GENOMIC DNA]</scope>
</reference>
<evidence type="ECO:0000313" key="3">
    <source>
        <dbReference type="EMBL" id="EZA47670.1"/>
    </source>
</evidence>
<evidence type="ECO:0000259" key="2">
    <source>
        <dbReference type="Pfam" id="PF05018"/>
    </source>
</evidence>
<dbReference type="EMBL" id="KK107796">
    <property type="protein sequence ID" value="EZA47670.1"/>
    <property type="molecule type" value="Genomic_DNA"/>
</dbReference>
<evidence type="ECO:0000313" key="4">
    <source>
        <dbReference type="Proteomes" id="UP000053097"/>
    </source>
</evidence>
<feature type="compositionally biased region" description="Basic and acidic residues" evidence="1">
    <location>
        <begin position="180"/>
        <end position="195"/>
    </location>
</feature>
<proteinExistence type="predicted"/>
<sequence length="341" mass="39045">MDLQALCREAYGADYEALQRLIIYPNCHLRRVYLQDRHYTRDEIPVDTYQAFLDAYMSKRGMNSVDRACQTEERCRGLLQQSKLNRSVRSNIIDTLPTEAHLSKNVYSMGRLDNLHSPNTTANLNNFSALKRNYMSLDILNSAIKTHKQTVTDKQSLTESSINDPIAENKVRDKNNNLKEEIRNTTETYKAEDPPKNSSNIKSNNILQPAASVELERIAKSQFLKLHVGETLFGDNKSPTDSHSHRIQNAGDVHIFNSRNCITRDSGNKRVQAEDNTHRVDAKCREFAPNIPFAPEFNLAKDTSKFDKMSNDLINMQSHELYTIFEDKCVKENETNITISL</sequence>
<dbReference type="InterPro" id="IPR007714">
    <property type="entry name" value="CFA20_dom"/>
</dbReference>